<evidence type="ECO:0008006" key="3">
    <source>
        <dbReference type="Google" id="ProtNLM"/>
    </source>
</evidence>
<organism evidence="1 2">
    <name type="scientific">Henriciella pelagia</name>
    <dbReference type="NCBI Taxonomy" id="1977912"/>
    <lineage>
        <taxon>Bacteria</taxon>
        <taxon>Pseudomonadati</taxon>
        <taxon>Pseudomonadota</taxon>
        <taxon>Alphaproteobacteria</taxon>
        <taxon>Hyphomonadales</taxon>
        <taxon>Hyphomonadaceae</taxon>
        <taxon>Henriciella</taxon>
    </lineage>
</organism>
<dbReference type="RefSeq" id="WP_084391781.1">
    <property type="nucleotide sequence ID" value="NZ_BMKF01000002.1"/>
</dbReference>
<comment type="caution">
    <text evidence="1">The sequence shown here is derived from an EMBL/GenBank/DDBJ whole genome shotgun (WGS) entry which is preliminary data.</text>
</comment>
<proteinExistence type="predicted"/>
<evidence type="ECO:0000313" key="1">
    <source>
        <dbReference type="EMBL" id="GGB75414.1"/>
    </source>
</evidence>
<dbReference type="EMBL" id="BMKF01000002">
    <property type="protein sequence ID" value="GGB75414.1"/>
    <property type="molecule type" value="Genomic_DNA"/>
</dbReference>
<evidence type="ECO:0000313" key="2">
    <source>
        <dbReference type="Proteomes" id="UP000628854"/>
    </source>
</evidence>
<sequence>MTPNLNLPYLLQNQAQKHVTLNESLRFLDQLVQSSCEAMLTAPPASPVNGNCFIVLSPATDEWAGHENAIAGWYDGAWQFAAPQPGWRTFVRSDSRVRYWSGTSWDTLVSADGQVDQIGVNTSADATNRLAVSSAATLFSHEGSDHRVMVNKAAPLDSASLVFQENFSARAEIGLLGDDVLGVKVSQDGTSWRQALAITPSTGETRVTGIQSAEILLDDDTAVLVTPPSASGMMAITLYSETFPQVPVSGIVCFDAGTTPSIAILANGGKLGGYPNQALSGTTGADTQLNIGTVSGGIWIENRFGSSQSFRYFFFC</sequence>
<reference evidence="2" key="1">
    <citation type="journal article" date="2019" name="Int. J. Syst. Evol. Microbiol.">
        <title>The Global Catalogue of Microorganisms (GCM) 10K type strain sequencing project: providing services to taxonomists for standard genome sequencing and annotation.</title>
        <authorList>
            <consortium name="The Broad Institute Genomics Platform"/>
            <consortium name="The Broad Institute Genome Sequencing Center for Infectious Disease"/>
            <person name="Wu L."/>
            <person name="Ma J."/>
        </authorList>
    </citation>
    <scope>NUCLEOTIDE SEQUENCE [LARGE SCALE GENOMIC DNA]</scope>
    <source>
        <strain evidence="2">CGMCC 1.15928</strain>
    </source>
</reference>
<name>A0ABQ1JR22_9PROT</name>
<dbReference type="Pfam" id="PF10983">
    <property type="entry name" value="DUF2793"/>
    <property type="match status" value="1"/>
</dbReference>
<keyword evidence="2" id="KW-1185">Reference proteome</keyword>
<accession>A0ABQ1JR22</accession>
<gene>
    <name evidence="1" type="ORF">GCM10011503_25130</name>
</gene>
<dbReference type="InterPro" id="IPR021251">
    <property type="entry name" value="DUF2793"/>
</dbReference>
<protein>
    <recommendedName>
        <fullName evidence="3">DUF2793 domain-containing protein</fullName>
    </recommendedName>
</protein>
<dbReference type="Proteomes" id="UP000628854">
    <property type="component" value="Unassembled WGS sequence"/>
</dbReference>